<organism evidence="3 4">
    <name type="scientific">Galbibacter marinus</name>
    <dbReference type="NCBI Taxonomy" id="555500"/>
    <lineage>
        <taxon>Bacteria</taxon>
        <taxon>Pseudomonadati</taxon>
        <taxon>Bacteroidota</taxon>
        <taxon>Flavobacteriia</taxon>
        <taxon>Flavobacteriales</taxon>
        <taxon>Flavobacteriaceae</taxon>
        <taxon>Galbibacter</taxon>
    </lineage>
</organism>
<dbReference type="PATRIC" id="fig|555500.3.peg.468"/>
<dbReference type="PANTHER" id="PTHR42899:SF1">
    <property type="entry name" value="SPERMATOGENESIS-ASSOCIATED PROTEIN 20"/>
    <property type="match status" value="1"/>
</dbReference>
<dbReference type="InterPro" id="IPR017937">
    <property type="entry name" value="Thioredoxin_CS"/>
</dbReference>
<comment type="caution">
    <text evidence="3">The sequence shown here is derived from an EMBL/GenBank/DDBJ whole genome shotgun (WGS) entry which is preliminary data.</text>
</comment>
<dbReference type="InterPro" id="IPR004879">
    <property type="entry name" value="Ssp411-like_TRX"/>
</dbReference>
<feature type="domain" description="Spermatogenesis-associated protein 20-like TRX" evidence="2">
    <location>
        <begin position="18"/>
        <end position="104"/>
    </location>
</feature>
<dbReference type="eggNOG" id="COG2143">
    <property type="taxonomic scope" value="Bacteria"/>
</dbReference>
<dbReference type="OrthoDB" id="9811036at2"/>
<protein>
    <recommendedName>
        <fullName evidence="2">Spermatogenesis-associated protein 20-like TRX domain-containing protein</fullName>
    </recommendedName>
</protein>
<dbReference type="InterPro" id="IPR036249">
    <property type="entry name" value="Thioredoxin-like_sf"/>
</dbReference>
<dbReference type="PANTHER" id="PTHR42899">
    <property type="entry name" value="SPERMATOGENESIS-ASSOCIATED PROTEIN 20"/>
    <property type="match status" value="1"/>
</dbReference>
<dbReference type="InterPro" id="IPR024705">
    <property type="entry name" value="Ssp411"/>
</dbReference>
<dbReference type="Gene3D" id="3.40.30.10">
    <property type="entry name" value="Glutaredoxin"/>
    <property type="match status" value="1"/>
</dbReference>
<name>K2PUJ5_9FLAO</name>
<dbReference type="Pfam" id="PF03190">
    <property type="entry name" value="Thioredox_DsbH"/>
    <property type="match status" value="1"/>
</dbReference>
<sequence>MRTYLLSLFIICSIQSINSQEIQWMSWSEAVEKASSEKNPKKIFVDVYTNWCGWCKKMDKNTFNNPKVLDYMKDKYYMVKLDAEQKEDIQYKGKTFKFIEQGRNGYHELAAALLQGKLSFPTTIFLNANQEILSPVPGYQGPEDFLKIAKYFGDDIYKDKSWQEYDTPKS</sequence>
<dbReference type="AlphaFoldDB" id="K2PUJ5"/>
<evidence type="ECO:0000256" key="1">
    <source>
        <dbReference type="ARBA" id="ARBA00023284"/>
    </source>
</evidence>
<keyword evidence="1" id="KW-0676">Redox-active center</keyword>
<keyword evidence="4" id="KW-1185">Reference proteome</keyword>
<dbReference type="SUPFAM" id="SSF52833">
    <property type="entry name" value="Thioredoxin-like"/>
    <property type="match status" value="1"/>
</dbReference>
<evidence type="ECO:0000313" key="4">
    <source>
        <dbReference type="Proteomes" id="UP000007364"/>
    </source>
</evidence>
<dbReference type="Proteomes" id="UP000007364">
    <property type="component" value="Unassembled WGS sequence"/>
</dbReference>
<dbReference type="PROSITE" id="PS00194">
    <property type="entry name" value="THIOREDOXIN_1"/>
    <property type="match status" value="1"/>
</dbReference>
<dbReference type="STRING" id="555500.I215_02243"/>
<proteinExistence type="predicted"/>
<reference evidence="3 4" key="1">
    <citation type="journal article" date="2012" name="J. Bacteriol.">
        <title>Genome Sequence of Galbibacter marinum Type Strain ck-I2-15.</title>
        <authorList>
            <person name="Lai Q."/>
            <person name="Li C."/>
            <person name="Shao Z."/>
        </authorList>
    </citation>
    <scope>NUCLEOTIDE SEQUENCE [LARGE SCALE GENOMIC DNA]</scope>
    <source>
        <strain evidence="4">ck-I2-15</strain>
    </source>
</reference>
<dbReference type="RefSeq" id="WP_008990324.1">
    <property type="nucleotide sequence ID" value="NZ_AMSG01000002.1"/>
</dbReference>
<dbReference type="EMBL" id="AMSG01000002">
    <property type="protein sequence ID" value="EKF56305.1"/>
    <property type="molecule type" value="Genomic_DNA"/>
</dbReference>
<evidence type="ECO:0000313" key="3">
    <source>
        <dbReference type="EMBL" id="EKF56305.1"/>
    </source>
</evidence>
<accession>K2PUJ5</accession>
<evidence type="ECO:0000259" key="2">
    <source>
        <dbReference type="Pfam" id="PF03190"/>
    </source>
</evidence>
<gene>
    <name evidence="3" type="ORF">I215_02243</name>
</gene>